<evidence type="ECO:0000256" key="2">
    <source>
        <dbReference type="SAM" id="Phobius"/>
    </source>
</evidence>
<dbReference type="InterPro" id="IPR039672">
    <property type="entry name" value="MFS_2"/>
</dbReference>
<name>A0ABQ9UZR4_SAGOE</name>
<proteinExistence type="inferred from homology"/>
<reference evidence="3 4" key="1">
    <citation type="submission" date="2023-05" db="EMBL/GenBank/DDBJ databases">
        <title>B98-5 Cell Line De Novo Hybrid Assembly: An Optical Mapping Approach.</title>
        <authorList>
            <person name="Kananen K."/>
            <person name="Auerbach J.A."/>
            <person name="Kautto E."/>
            <person name="Blachly J.S."/>
        </authorList>
    </citation>
    <scope>NUCLEOTIDE SEQUENCE [LARGE SCALE GENOMIC DNA]</scope>
    <source>
        <strain evidence="3">B95-8</strain>
        <tissue evidence="3">Cell line</tissue>
    </source>
</reference>
<keyword evidence="4" id="KW-1185">Reference proteome</keyword>
<dbReference type="PANTHER" id="PTHR11328">
    <property type="entry name" value="MAJOR FACILITATOR SUPERFAMILY DOMAIN-CONTAINING PROTEIN"/>
    <property type="match status" value="1"/>
</dbReference>
<protein>
    <submittedName>
        <fullName evidence="3">Major facilitator super domain-containing protein 12</fullName>
    </submittedName>
</protein>
<dbReference type="EMBL" id="JASSZA010000009">
    <property type="protein sequence ID" value="KAK2102366.1"/>
    <property type="molecule type" value="Genomic_DNA"/>
</dbReference>
<dbReference type="PANTHER" id="PTHR11328:SF28">
    <property type="entry name" value="MAJOR FACILITATOR SUPERFAMILY DOMAIN-CONTAINING PROTEIN 12"/>
    <property type="match status" value="1"/>
</dbReference>
<evidence type="ECO:0000313" key="4">
    <source>
        <dbReference type="Proteomes" id="UP001266305"/>
    </source>
</evidence>
<dbReference type="Proteomes" id="UP001266305">
    <property type="component" value="Unassembled WGS sequence"/>
</dbReference>
<feature type="transmembrane region" description="Helical" evidence="2">
    <location>
        <begin position="122"/>
        <end position="141"/>
    </location>
</feature>
<comment type="similarity">
    <text evidence="1">Belongs to the major facilitator superfamily.</text>
</comment>
<keyword evidence="2" id="KW-1133">Transmembrane helix</keyword>
<accession>A0ABQ9UZR4</accession>
<sequence length="170" mass="18441">MVANITVYGAARLLLHLQGSSRVGPTQDISVSDQLGGQDMPLFRNLSLLVVGVGDVFLLQFHPSTQERRWLRAEEPGQHSPLLSPAVAQPLLLWKHWASGSQFSTSGFSFLMKPINKCIGRNTTYFSGLLVILAFAAWVAISEELGVPVYAAAVLQDSGCAPPSLSPRWP</sequence>
<evidence type="ECO:0000256" key="1">
    <source>
        <dbReference type="ARBA" id="ARBA00008335"/>
    </source>
</evidence>
<comment type="caution">
    <text evidence="3">The sequence shown here is derived from an EMBL/GenBank/DDBJ whole genome shotgun (WGS) entry which is preliminary data.</text>
</comment>
<keyword evidence="2" id="KW-0472">Membrane</keyword>
<gene>
    <name evidence="3" type="primary">MFSD12_1</name>
    <name evidence="3" type="ORF">P7K49_020033</name>
</gene>
<keyword evidence="2" id="KW-0812">Transmembrane</keyword>
<organism evidence="3 4">
    <name type="scientific">Saguinus oedipus</name>
    <name type="common">Cotton-top tamarin</name>
    <name type="synonym">Oedipomidas oedipus</name>
    <dbReference type="NCBI Taxonomy" id="9490"/>
    <lineage>
        <taxon>Eukaryota</taxon>
        <taxon>Metazoa</taxon>
        <taxon>Chordata</taxon>
        <taxon>Craniata</taxon>
        <taxon>Vertebrata</taxon>
        <taxon>Euteleostomi</taxon>
        <taxon>Mammalia</taxon>
        <taxon>Eutheria</taxon>
        <taxon>Euarchontoglires</taxon>
        <taxon>Primates</taxon>
        <taxon>Haplorrhini</taxon>
        <taxon>Platyrrhini</taxon>
        <taxon>Cebidae</taxon>
        <taxon>Callitrichinae</taxon>
        <taxon>Saguinus</taxon>
    </lineage>
</organism>
<evidence type="ECO:0000313" key="3">
    <source>
        <dbReference type="EMBL" id="KAK2102366.1"/>
    </source>
</evidence>